<dbReference type="GO" id="GO:0005525">
    <property type="term" value="F:GTP binding"/>
    <property type="evidence" value="ECO:0007669"/>
    <property type="project" value="UniProtKB-KW"/>
</dbReference>
<proteinExistence type="evidence at transcript level"/>
<dbReference type="CDD" id="cd04156">
    <property type="entry name" value="ARLTS1"/>
    <property type="match status" value="1"/>
</dbReference>
<dbReference type="GO" id="GO:0003924">
    <property type="term" value="F:GTPase activity"/>
    <property type="evidence" value="ECO:0007669"/>
    <property type="project" value="InterPro"/>
</dbReference>
<evidence type="ECO:0000256" key="10">
    <source>
        <dbReference type="RuleBase" id="RU003925"/>
    </source>
</evidence>
<dbReference type="InterPro" id="IPR005225">
    <property type="entry name" value="Small_GTP-bd"/>
</dbReference>
<dbReference type="InterPro" id="IPR024156">
    <property type="entry name" value="Small_GTPase_ARF"/>
</dbReference>
<reference evidence="11" key="4">
    <citation type="submission" date="2000-07" db="EMBL/GenBank/DDBJ databases">
        <authorList>
            <person name="Adachi J."/>
            <person name="Aizawa K."/>
            <person name="Akahira S."/>
            <person name="Akimura T."/>
            <person name="Arai A."/>
            <person name="Aono H."/>
            <person name="Arakawa T."/>
            <person name="Bono H."/>
            <person name="Carninci P."/>
            <person name="Fukuda S."/>
            <person name="Fukunishi Y."/>
            <person name="Furuno M."/>
            <person name="Hanagaki T."/>
            <person name="Hara A."/>
            <person name="Hayatsu N."/>
            <person name="Hiramoto K."/>
            <person name="Hiraoka T."/>
            <person name="Hori F."/>
            <person name="Imotani K."/>
            <person name="Ishii Y."/>
            <person name="Itoh M."/>
            <person name="Izawa M."/>
            <person name="Kasukawa T."/>
            <person name="Kato H."/>
            <person name="Kawai J."/>
            <person name="Kojima Y."/>
            <person name="Konno H."/>
            <person name="Kouda M."/>
            <person name="Koya S."/>
            <person name="Kurihara C."/>
            <person name="Matsuyama T."/>
            <person name="Miyazaki A."/>
            <person name="Nishi K."/>
            <person name="Nomura K."/>
            <person name="Numazaki R."/>
            <person name="Ohno M."/>
            <person name="Okazaki Y."/>
            <person name="Okido T."/>
            <person name="Owa C."/>
            <person name="Saito H."/>
            <person name="Saito R."/>
            <person name="Sakai C."/>
            <person name="Sakai K."/>
            <person name="Sano H."/>
            <person name="Sasaki D."/>
            <person name="Shibata K."/>
            <person name="Shibata Y."/>
            <person name="Shinagawa A."/>
            <person name="Shiraki T."/>
            <person name="Sogabe Y."/>
            <person name="Suzuki H."/>
            <person name="Tagami M."/>
            <person name="Tagawa A."/>
            <person name="Takahashi F."/>
            <person name="Tanaka T."/>
            <person name="Tejima Y."/>
            <person name="Toya T."/>
            <person name="Yamamura T."/>
            <person name="Yasunishi A."/>
            <person name="Yoshida K."/>
            <person name="Yoshino M."/>
            <person name="Muramatsu M."/>
            <person name="Hayashizaki Y."/>
        </authorList>
    </citation>
    <scope>NUCLEOTIDE SEQUENCE</scope>
    <source>
        <strain evidence="11">C57BL/6J</strain>
        <tissue evidence="11">Cecum</tissue>
    </source>
</reference>
<name>Q9D2Y8_MOUSE</name>
<dbReference type="SMART" id="SM00178">
    <property type="entry name" value="SAR"/>
    <property type="match status" value="1"/>
</dbReference>
<evidence type="ECO:0000256" key="2">
    <source>
        <dbReference type="ARBA" id="ARBA00022741"/>
    </source>
</evidence>
<comment type="similarity">
    <text evidence="1 10">Belongs to the small GTPase superfamily. Arf family.</text>
</comment>
<feature type="binding site" evidence="8">
    <location>
        <begin position="20"/>
        <end position="27"/>
    </location>
    <ligand>
        <name>GTP</name>
        <dbReference type="ChEBI" id="CHEBI:37565"/>
    </ligand>
</feature>
<reference evidence="11" key="7">
    <citation type="journal article" date="2005" name="Science">
        <title>The Transcriptional Landscape of the Mammalian Genome.</title>
        <authorList>
            <consortium name="The FANTOM Consortium"/>
            <consortium name="Riken Genome Exploration Research Group and Genome Science Group (Genome Network Project Core Group)"/>
        </authorList>
    </citation>
    <scope>NUCLEOTIDE SEQUENCE</scope>
    <source>
        <strain evidence="11">C57BL/6J</strain>
        <tissue evidence="11">Cecum</tissue>
    </source>
</reference>
<reference evidence="11" key="6">
    <citation type="journal article" date="2002" name="Nature">
        <title>Analysis of the mouse transcriptome based on functional annotation of 60,770 full-length cDNAs.</title>
        <authorList>
            <consortium name="The FANTOM Consortium and the RIKEN Genome Exploration Research Group Phase I and II Team"/>
        </authorList>
    </citation>
    <scope>NUCLEOTIDE SEQUENCE</scope>
    <source>
        <strain evidence="11">C57BL/6J</strain>
        <tissue evidence="11">Cecum</tissue>
    </source>
</reference>
<dbReference type="AlphaFoldDB" id="Q9D2Y8"/>
<dbReference type="Gene3D" id="3.40.50.300">
    <property type="entry name" value="P-loop containing nucleotide triphosphate hydrolases"/>
    <property type="match status" value="1"/>
</dbReference>
<evidence type="ECO:0000256" key="4">
    <source>
        <dbReference type="ARBA" id="ARBA00054077"/>
    </source>
</evidence>
<dbReference type="GO" id="GO:0046872">
    <property type="term" value="F:metal ion binding"/>
    <property type="evidence" value="ECO:0007669"/>
    <property type="project" value="UniProtKB-KW"/>
</dbReference>
<dbReference type="EMBL" id="AK018621">
    <property type="protein sequence ID" value="BAB31311.1"/>
    <property type="molecule type" value="mRNA"/>
</dbReference>
<dbReference type="NCBIfam" id="TIGR00231">
    <property type="entry name" value="small_GTP"/>
    <property type="match status" value="1"/>
</dbReference>
<dbReference type="AGR" id="MGI:1918869"/>
<dbReference type="MGI" id="MGI:1918869">
    <property type="gene designation" value="Arl14"/>
</dbReference>
<evidence type="ECO:0000256" key="5">
    <source>
        <dbReference type="ARBA" id="ARBA00061881"/>
    </source>
</evidence>
<dbReference type="InterPro" id="IPR027417">
    <property type="entry name" value="P-loop_NTPase"/>
</dbReference>
<reference evidence="11" key="8">
    <citation type="journal article" date="2005" name="Science">
        <title>Antisense Transcription in the Mammalian Transcriptome.</title>
        <authorList>
            <consortium name="RIKEN Genome Exploration Research Group and Genome Science Group (Genome Network Project Core Group) and the FANTOM Consortium"/>
        </authorList>
    </citation>
    <scope>NUCLEOTIDE SEQUENCE</scope>
    <source>
        <strain evidence="11">C57BL/6J</strain>
        <tissue evidence="11">Cecum</tissue>
    </source>
</reference>
<feature type="binding site" evidence="9">
    <location>
        <position position="27"/>
    </location>
    <ligand>
        <name>Mg(2+)</name>
        <dbReference type="ChEBI" id="CHEBI:18420"/>
    </ligand>
</feature>
<reference evidence="11" key="2">
    <citation type="journal article" date="2000" name="Genome Res.">
        <title>Normalization and subtraction of cap-trapper-selected cDNAs to prepare full-length cDNA libraries for rapid discovery of new genes.</title>
        <authorList>
            <person name="Carninci P."/>
            <person name="Shibata Y."/>
            <person name="Hayatsu N."/>
            <person name="Sugahara Y."/>
            <person name="Shibata K."/>
            <person name="Itoh M."/>
            <person name="Konno H."/>
            <person name="Okazaki Y."/>
            <person name="Muramatsu M."/>
            <person name="Hayashizaki Y."/>
        </authorList>
    </citation>
    <scope>NUCLEOTIDE SEQUENCE</scope>
    <source>
        <strain evidence="11">C57BL/6J</strain>
        <tissue evidence="11">Cecum</tissue>
    </source>
</reference>
<dbReference type="Pfam" id="PF00025">
    <property type="entry name" value="Arf"/>
    <property type="match status" value="1"/>
</dbReference>
<organism evidence="11">
    <name type="scientific">Mus musculus</name>
    <name type="common">Mouse</name>
    <dbReference type="NCBI Taxonomy" id="10090"/>
    <lineage>
        <taxon>Eukaryota</taxon>
        <taxon>Metazoa</taxon>
        <taxon>Chordata</taxon>
        <taxon>Craniata</taxon>
        <taxon>Vertebrata</taxon>
        <taxon>Euteleostomi</taxon>
        <taxon>Mammalia</taxon>
        <taxon>Eutheria</taxon>
        <taxon>Euarchontoglires</taxon>
        <taxon>Glires</taxon>
        <taxon>Rodentia</taxon>
        <taxon>Myomorpha</taxon>
        <taxon>Muroidea</taxon>
        <taxon>Muridae</taxon>
        <taxon>Murinae</taxon>
        <taxon>Mus</taxon>
        <taxon>Mus</taxon>
    </lineage>
</organism>
<dbReference type="SMART" id="SM00177">
    <property type="entry name" value="ARF"/>
    <property type="match status" value="1"/>
</dbReference>
<dbReference type="PROSITE" id="PS51417">
    <property type="entry name" value="ARF"/>
    <property type="match status" value="1"/>
</dbReference>
<dbReference type="FunFam" id="3.40.50.300:FF:000412">
    <property type="entry name" value="ADP-ribosylation factor 1"/>
    <property type="match status" value="1"/>
</dbReference>
<feature type="binding site" evidence="9">
    <location>
        <position position="44"/>
    </location>
    <ligand>
        <name>Mg(2+)</name>
        <dbReference type="ChEBI" id="CHEBI:18420"/>
    </ligand>
</feature>
<sequence length="175" mass="19685">MGLLNSKNPQSKQAHILLLGLDSAGKSTLLYRLKFAETLSTIPTIGFNVEMVQLQSSLTLTVWDVGGQEKMRTVWDCYCENAQGLMYVVDCSEGKKRLEDSRKEFKHILKNEHIKNTPVVILANKQDLPGALSAEDITRMFKVKKLCSNRNWYVQPCCAVTGEGLDDGFRKLPSF</sequence>
<dbReference type="PRINTS" id="PR00328">
    <property type="entry name" value="SAR1GTPBP"/>
</dbReference>
<evidence type="ECO:0000313" key="11">
    <source>
        <dbReference type="EMBL" id="BAB31311.1"/>
    </source>
</evidence>
<reference evidence="11" key="3">
    <citation type="journal article" date="2000" name="Genome Res.">
        <title>RIKEN integrated sequence analysis (RISA) system--384-format sequencing pipeline with 384 multicapillary sequencer.</title>
        <authorList>
            <person name="Shibata K."/>
            <person name="Itoh M."/>
            <person name="Aizawa K."/>
            <person name="Nagaoka S."/>
            <person name="Sasaki N."/>
            <person name="Carninci P."/>
            <person name="Konno H."/>
            <person name="Akiyama J."/>
            <person name="Nishi K."/>
            <person name="Kitsunai T."/>
            <person name="Tashiro H."/>
            <person name="Itoh M."/>
            <person name="Sumi N."/>
            <person name="Ishii Y."/>
            <person name="Nakamura S."/>
            <person name="Hazama M."/>
            <person name="Nishine T."/>
            <person name="Harada A."/>
            <person name="Yamamoto R."/>
            <person name="Matsumoto H."/>
            <person name="Sakaguchi S."/>
            <person name="Ikegami T."/>
            <person name="Kashiwagi K."/>
            <person name="Fujiwake S."/>
            <person name="Inoue K."/>
            <person name="Togawa Y."/>
            <person name="Izawa M."/>
            <person name="Ohara E."/>
            <person name="Watahiki M."/>
            <person name="Yoneda Y."/>
            <person name="Ishikawa T."/>
            <person name="Ozawa K."/>
            <person name="Tanaka T."/>
            <person name="Matsuura S."/>
            <person name="Kawai J."/>
            <person name="Okazaki Y."/>
            <person name="Muramatsu M."/>
            <person name="Inoue Y."/>
            <person name="Kira A."/>
            <person name="Hayashizaki Y."/>
        </authorList>
    </citation>
    <scope>NUCLEOTIDE SEQUENCE</scope>
    <source>
        <strain evidence="11">C57BL/6J</strain>
        <tissue evidence="11">Cecum</tissue>
    </source>
</reference>
<dbReference type="InterPro" id="IPR006689">
    <property type="entry name" value="Small_GTPase_ARF/SAR"/>
</dbReference>
<evidence type="ECO:0000256" key="8">
    <source>
        <dbReference type="PIRSR" id="PIRSR606689-1"/>
    </source>
</evidence>
<dbReference type="PANTHER" id="PTHR11711">
    <property type="entry name" value="ADP RIBOSYLATION FACTOR-RELATED"/>
    <property type="match status" value="1"/>
</dbReference>
<reference evidence="11" key="5">
    <citation type="journal article" date="2001" name="Nature">
        <title>Functional annotation of a full-length mouse cDNA collection.</title>
        <authorList>
            <consortium name="The RIKEN Genome Exploration Research Group Phase II Team and the FANTOM Consortium"/>
        </authorList>
    </citation>
    <scope>NUCLEOTIDE SEQUENCE</scope>
    <source>
        <strain evidence="11">C57BL/6J</strain>
        <tissue evidence="11">Cecum</tissue>
    </source>
</reference>
<keyword evidence="9" id="KW-0460">Magnesium</keyword>
<dbReference type="GO" id="GO:0030010">
    <property type="term" value="P:establishment of cell polarity"/>
    <property type="evidence" value="ECO:0007669"/>
    <property type="project" value="UniProtKB-ARBA"/>
</dbReference>
<evidence type="ECO:0000256" key="3">
    <source>
        <dbReference type="ARBA" id="ARBA00023134"/>
    </source>
</evidence>
<comment type="function">
    <text evidence="4">GTPase that recruits MYO1E to MHC class II-containing vesicles via the effector protein ARL14EP and hence controls the movement of these vesicles along the actin cytoskeleton in dendritic cells.</text>
</comment>
<evidence type="ECO:0000256" key="9">
    <source>
        <dbReference type="PIRSR" id="PIRSR606689-2"/>
    </source>
</evidence>
<feature type="binding site" evidence="8">
    <location>
        <begin position="124"/>
        <end position="127"/>
    </location>
    <ligand>
        <name>GTP</name>
        <dbReference type="ChEBI" id="CHEBI:37565"/>
    </ligand>
</feature>
<feature type="binding site" evidence="8">
    <location>
        <position position="67"/>
    </location>
    <ligand>
        <name>GTP</name>
        <dbReference type="ChEBI" id="CHEBI:37565"/>
    </ligand>
</feature>
<reference evidence="11" key="1">
    <citation type="journal article" date="1999" name="Methods Enzymol.">
        <title>High-efficiency full-length cDNA cloning.</title>
        <authorList>
            <person name="Carninci P."/>
            <person name="Hayashizaki Y."/>
        </authorList>
    </citation>
    <scope>NUCLEOTIDE SEQUENCE</scope>
    <source>
        <strain evidence="11">C57BL/6J</strain>
        <tissue evidence="11">Cecum</tissue>
    </source>
</reference>
<evidence type="ECO:0000256" key="1">
    <source>
        <dbReference type="ARBA" id="ARBA00010290"/>
    </source>
</evidence>
<evidence type="ECO:0000256" key="6">
    <source>
        <dbReference type="ARBA" id="ARBA00072405"/>
    </source>
</evidence>
<keyword evidence="9" id="KW-0479">Metal-binding</keyword>
<comment type="subunit">
    <text evidence="5">Interacts with ARL14EP.</text>
</comment>
<dbReference type="SUPFAM" id="SSF52540">
    <property type="entry name" value="P-loop containing nucleoside triphosphate hydrolases"/>
    <property type="match status" value="1"/>
</dbReference>
<dbReference type="SMART" id="SM00175">
    <property type="entry name" value="RAB"/>
    <property type="match status" value="1"/>
</dbReference>
<keyword evidence="3 8" id="KW-0342">GTP-binding</keyword>
<accession>Q9D2Y8</accession>
<keyword evidence="2 8" id="KW-0547">Nucleotide-binding</keyword>
<evidence type="ECO:0000256" key="7">
    <source>
        <dbReference type="ARBA" id="ARBA00077764"/>
    </source>
</evidence>
<protein>
    <recommendedName>
        <fullName evidence="6">ADP-ribosylation factor-like protein 14</fullName>
    </recommendedName>
    <alternativeName>
        <fullName evidence="7">ADP-ribosylation factor 7</fullName>
    </alternativeName>
</protein>
<gene>
    <name evidence="12" type="primary">Arl14</name>
    <name evidence="12" type="synonym">Arf7</name>
</gene>
<evidence type="ECO:0000313" key="12">
    <source>
        <dbReference type="MGI" id="MGI:1918869"/>
    </source>
</evidence>